<dbReference type="SUPFAM" id="SSF51445">
    <property type="entry name" value="(Trans)glycosidases"/>
    <property type="match status" value="1"/>
</dbReference>
<dbReference type="AlphaFoldDB" id="A0A370TEU0"/>
<feature type="chain" id="PRO_5016604237" description="Alpha-galactosidase" evidence="7">
    <location>
        <begin position="19"/>
        <end position="473"/>
    </location>
</feature>
<sequence length="473" mass="52119">MTVLTFATFGLLAATVSANLKALKIGTTPGGYTKPARGWGSWGIQSGGYLSSDDFNQQHIQPQCDAMASTLRGLYTVCALDSGWSFDGGDENGVIRYNSDKFDIPNFANHLHRQGQQLGVYVVPGAFTSDYDKYVAGTKTKIRDICDGDYSFGRCYLKYDHPDTQKWFDSNAKQFAAWGVDYIKLDFLTPGSPSPGTNLRPDSAGEVIGWHKAIAKSGRKIFLDISWKLDRSKPYFDVWEQNSDAMRVDVDLNTYSSTPFTSWDRIQKTIEQYRQWAVAALSYYDVTHTHPDLDDMMVGNAQNITGLTDEQRRTVFLHWIGASALLKLGSDLTKLDSYGISLLTNTHALSAADFTAQYAMQPRNPGSGRSDPQQLQSWISGPSPSGEIIVLLTNYGKDQGSGGWGGGHDSTQTVTVSWRDLGVSGPFICRDVLSQQVVVSLLGLKASLTAGASNMYRCTRLLPGHHFASRYRV</sequence>
<dbReference type="OrthoDB" id="5795902at2759"/>
<dbReference type="GeneID" id="43601491"/>
<dbReference type="InterPro" id="IPR017853">
    <property type="entry name" value="GH"/>
</dbReference>
<evidence type="ECO:0000256" key="6">
    <source>
        <dbReference type="RuleBase" id="RU361168"/>
    </source>
</evidence>
<dbReference type="InterPro" id="IPR002241">
    <property type="entry name" value="Glyco_hydro_27"/>
</dbReference>
<evidence type="ECO:0000313" key="9">
    <source>
        <dbReference type="Proteomes" id="UP000254866"/>
    </source>
</evidence>
<evidence type="ECO:0000256" key="5">
    <source>
        <dbReference type="ARBA" id="ARBA00023295"/>
    </source>
</evidence>
<dbReference type="InterPro" id="IPR013780">
    <property type="entry name" value="Glyco_hydro_b"/>
</dbReference>
<reference evidence="8 9" key="1">
    <citation type="journal article" date="2018" name="IMA Fungus">
        <title>IMA Genome-F 9: Draft genome sequence of Annulohypoxylon stygium, Aspergillus mulundensis, Berkeleyomyces basicola (syn. Thielaviopsis basicola), Ceratocystis smalleyi, two Cercospora beticola strains, Coleophoma cylindrospora, Fusarium fracticaudum, Phialophora cf. hyalina, and Morchella septimelata.</title>
        <authorList>
            <person name="Wingfield B.D."/>
            <person name="Bills G.F."/>
            <person name="Dong Y."/>
            <person name="Huang W."/>
            <person name="Nel W.J."/>
            <person name="Swalarsk-Parry B.S."/>
            <person name="Vaghefi N."/>
            <person name="Wilken P.M."/>
            <person name="An Z."/>
            <person name="de Beer Z.W."/>
            <person name="De Vos L."/>
            <person name="Chen L."/>
            <person name="Duong T.A."/>
            <person name="Gao Y."/>
            <person name="Hammerbacher A."/>
            <person name="Kikkert J.R."/>
            <person name="Li Y."/>
            <person name="Li H."/>
            <person name="Li K."/>
            <person name="Li Q."/>
            <person name="Liu X."/>
            <person name="Ma X."/>
            <person name="Naidoo K."/>
            <person name="Pethybridge S.J."/>
            <person name="Sun J."/>
            <person name="Steenkamp E.T."/>
            <person name="van der Nest M.A."/>
            <person name="van Wyk S."/>
            <person name="Wingfield M.J."/>
            <person name="Xiong C."/>
            <person name="Yue Q."/>
            <person name="Zhang X."/>
        </authorList>
    </citation>
    <scope>NUCLEOTIDE SEQUENCE [LARGE SCALE GENOMIC DNA]</scope>
    <source>
        <strain evidence="8 9">BP 5553</strain>
    </source>
</reference>
<dbReference type="STRING" id="2656787.A0A370TEU0"/>
<dbReference type="PANTHER" id="PTHR11452">
    <property type="entry name" value="ALPHA-GALACTOSIDASE/ALPHA-N-ACETYLGALACTOSAMINIDASE"/>
    <property type="match status" value="1"/>
</dbReference>
<evidence type="ECO:0000256" key="2">
    <source>
        <dbReference type="ARBA" id="ARBA00009743"/>
    </source>
</evidence>
<dbReference type="PRINTS" id="PR00740">
    <property type="entry name" value="GLHYDRLASE27"/>
</dbReference>
<dbReference type="PANTHER" id="PTHR11452:SF33">
    <property type="entry name" value="ALPHA-GALACTOSIDASE 2"/>
    <property type="match status" value="1"/>
</dbReference>
<evidence type="ECO:0000313" key="8">
    <source>
        <dbReference type="EMBL" id="RDL33203.1"/>
    </source>
</evidence>
<name>A0A370TEU0_9HELO</name>
<dbReference type="InterPro" id="IPR013785">
    <property type="entry name" value="Aldolase_TIM"/>
</dbReference>
<accession>A0A370TEU0</accession>
<dbReference type="GO" id="GO:0004557">
    <property type="term" value="F:alpha-galactosidase activity"/>
    <property type="evidence" value="ECO:0007669"/>
    <property type="project" value="UniProtKB-EC"/>
</dbReference>
<dbReference type="CDD" id="cd14792">
    <property type="entry name" value="GH27"/>
    <property type="match status" value="1"/>
</dbReference>
<protein>
    <recommendedName>
        <fullName evidence="3 6">Alpha-galactosidase</fullName>
        <ecNumber evidence="3 6">3.2.1.22</ecNumber>
    </recommendedName>
    <alternativeName>
        <fullName evidence="6">Melibiase</fullName>
    </alternativeName>
</protein>
<keyword evidence="7" id="KW-0732">Signal</keyword>
<comment type="caution">
    <text evidence="8">The sequence shown here is derived from an EMBL/GenBank/DDBJ whole genome shotgun (WGS) entry which is preliminary data.</text>
</comment>
<comment type="similarity">
    <text evidence="2 6">Belongs to the glycosyl hydrolase 27 family.</text>
</comment>
<feature type="signal peptide" evidence="7">
    <location>
        <begin position="1"/>
        <end position="18"/>
    </location>
</feature>
<dbReference type="Pfam" id="PF16499">
    <property type="entry name" value="Melibiase_2"/>
    <property type="match status" value="1"/>
</dbReference>
<proteinExistence type="inferred from homology"/>
<keyword evidence="5 6" id="KW-0326">Glycosidase</keyword>
<evidence type="ECO:0000256" key="4">
    <source>
        <dbReference type="ARBA" id="ARBA00022801"/>
    </source>
</evidence>
<keyword evidence="4 6" id="KW-0378">Hydrolase</keyword>
<comment type="catalytic activity">
    <reaction evidence="1 6">
        <text>Hydrolysis of terminal, non-reducing alpha-D-galactose residues in alpha-D-galactosides, including galactose oligosaccharides, galactomannans and galactolipids.</text>
        <dbReference type="EC" id="3.2.1.22"/>
    </reaction>
</comment>
<dbReference type="EC" id="3.2.1.22" evidence="3 6"/>
<evidence type="ECO:0000256" key="1">
    <source>
        <dbReference type="ARBA" id="ARBA00001255"/>
    </source>
</evidence>
<evidence type="ECO:0000256" key="3">
    <source>
        <dbReference type="ARBA" id="ARBA00012755"/>
    </source>
</evidence>
<dbReference type="RefSeq" id="XP_031866696.1">
    <property type="nucleotide sequence ID" value="XM_032017265.1"/>
</dbReference>
<keyword evidence="9" id="KW-1185">Reference proteome</keyword>
<dbReference type="Gene3D" id="2.60.40.1180">
    <property type="entry name" value="Golgi alpha-mannosidase II"/>
    <property type="match status" value="1"/>
</dbReference>
<organism evidence="8 9">
    <name type="scientific">Venustampulla echinocandica</name>
    <dbReference type="NCBI Taxonomy" id="2656787"/>
    <lineage>
        <taxon>Eukaryota</taxon>
        <taxon>Fungi</taxon>
        <taxon>Dikarya</taxon>
        <taxon>Ascomycota</taxon>
        <taxon>Pezizomycotina</taxon>
        <taxon>Leotiomycetes</taxon>
        <taxon>Helotiales</taxon>
        <taxon>Pleuroascaceae</taxon>
        <taxon>Venustampulla</taxon>
    </lineage>
</organism>
<dbReference type="GO" id="GO:0005975">
    <property type="term" value="P:carbohydrate metabolic process"/>
    <property type="evidence" value="ECO:0007669"/>
    <property type="project" value="InterPro"/>
</dbReference>
<gene>
    <name evidence="8" type="ORF">BP5553_08642</name>
</gene>
<evidence type="ECO:0000256" key="7">
    <source>
        <dbReference type="SAM" id="SignalP"/>
    </source>
</evidence>
<dbReference type="Proteomes" id="UP000254866">
    <property type="component" value="Unassembled WGS sequence"/>
</dbReference>
<dbReference type="EMBL" id="NPIC01000009">
    <property type="protein sequence ID" value="RDL33203.1"/>
    <property type="molecule type" value="Genomic_DNA"/>
</dbReference>
<keyword evidence="6" id="KW-1015">Disulfide bond</keyword>
<dbReference type="Gene3D" id="3.20.20.70">
    <property type="entry name" value="Aldolase class I"/>
    <property type="match status" value="1"/>
</dbReference>